<evidence type="ECO:0000313" key="2">
    <source>
        <dbReference type="Proteomes" id="UP001165060"/>
    </source>
</evidence>
<proteinExistence type="predicted"/>
<comment type="caution">
    <text evidence="1">The sequence shown here is derived from an EMBL/GenBank/DDBJ whole genome shotgun (WGS) entry which is preliminary data.</text>
</comment>
<protein>
    <submittedName>
        <fullName evidence="1">Uncharacterized protein</fullName>
    </submittedName>
</protein>
<reference evidence="1 2" key="1">
    <citation type="journal article" date="2023" name="Commun. Biol.">
        <title>Genome analysis of Parmales, the sister group of diatoms, reveals the evolutionary specialization of diatoms from phago-mixotrophs to photoautotrophs.</title>
        <authorList>
            <person name="Ban H."/>
            <person name="Sato S."/>
            <person name="Yoshikawa S."/>
            <person name="Yamada K."/>
            <person name="Nakamura Y."/>
            <person name="Ichinomiya M."/>
            <person name="Sato N."/>
            <person name="Blanc-Mathieu R."/>
            <person name="Endo H."/>
            <person name="Kuwata A."/>
            <person name="Ogata H."/>
        </authorList>
    </citation>
    <scope>NUCLEOTIDE SEQUENCE [LARGE SCALE GENOMIC DNA]</scope>
</reference>
<dbReference type="EMBL" id="BRYB01000330">
    <property type="protein sequence ID" value="GMI27815.1"/>
    <property type="molecule type" value="Genomic_DNA"/>
</dbReference>
<organism evidence="1 2">
    <name type="scientific">Tetraparma gracilis</name>
    <dbReference type="NCBI Taxonomy" id="2962635"/>
    <lineage>
        <taxon>Eukaryota</taxon>
        <taxon>Sar</taxon>
        <taxon>Stramenopiles</taxon>
        <taxon>Ochrophyta</taxon>
        <taxon>Bolidophyceae</taxon>
        <taxon>Parmales</taxon>
        <taxon>Triparmaceae</taxon>
        <taxon>Tetraparma</taxon>
    </lineage>
</organism>
<keyword evidence="2" id="KW-1185">Reference proteome</keyword>
<feature type="non-terminal residue" evidence="1">
    <location>
        <position position="1"/>
    </location>
</feature>
<name>A0ABQ6MJM9_9STRA</name>
<sequence>YLEQQVLELLTLKEDAEGLRLTAEREFEARMRLLTVSEARARMENEDLKNELNRQTILRTSSSDEPLLFNKEDMTELLGQLKSEIHGRNASEARLAALRSEVEVGRRVGEEEKARLRENVDGLVVALRKERTARVRLETNKMMQGVGNGRAGNGAS</sequence>
<gene>
    <name evidence="1" type="ORF">TeGR_g3430</name>
</gene>
<accession>A0ABQ6MJM9</accession>
<dbReference type="Proteomes" id="UP001165060">
    <property type="component" value="Unassembled WGS sequence"/>
</dbReference>
<evidence type="ECO:0000313" key="1">
    <source>
        <dbReference type="EMBL" id="GMI27815.1"/>
    </source>
</evidence>